<name>A0A1I8FK57_9PLAT</name>
<accession>A0A1I8FK57</accession>
<organism evidence="1 2">
    <name type="scientific">Macrostomum lignano</name>
    <dbReference type="NCBI Taxonomy" id="282301"/>
    <lineage>
        <taxon>Eukaryota</taxon>
        <taxon>Metazoa</taxon>
        <taxon>Spiralia</taxon>
        <taxon>Lophotrochozoa</taxon>
        <taxon>Platyhelminthes</taxon>
        <taxon>Rhabditophora</taxon>
        <taxon>Macrostomorpha</taxon>
        <taxon>Macrostomida</taxon>
        <taxon>Macrostomidae</taxon>
        <taxon>Macrostomum</taxon>
    </lineage>
</organism>
<reference evidence="2" key="1">
    <citation type="submission" date="2016-11" db="UniProtKB">
        <authorList>
            <consortium name="WormBaseParasite"/>
        </authorList>
    </citation>
    <scope>IDENTIFICATION</scope>
</reference>
<sequence>HSRNLCTSIIVYKLCVTQQRKELYEYCAFGLIGSLCPGHPTFVSPSSRRQFNIQADSRSAPDEALARVRAVRRHRSSGSGREDELLARQIDQQRRCRSRLCLEIRLCANSRRFPRLSLRSENCWRFSIIIYIKNQPFVNK</sequence>
<keyword evidence="1" id="KW-1185">Reference proteome</keyword>
<evidence type="ECO:0000313" key="1">
    <source>
        <dbReference type="Proteomes" id="UP000095280"/>
    </source>
</evidence>
<dbReference type="Proteomes" id="UP000095280">
    <property type="component" value="Unplaced"/>
</dbReference>
<proteinExistence type="predicted"/>
<dbReference type="WBParaSite" id="maker-unitig_37339-snap-gene-0.3-mRNA-1">
    <property type="protein sequence ID" value="maker-unitig_37339-snap-gene-0.3-mRNA-1"/>
    <property type="gene ID" value="maker-unitig_37339-snap-gene-0.3"/>
</dbReference>
<dbReference type="AlphaFoldDB" id="A0A1I8FK57"/>
<protein>
    <submittedName>
        <fullName evidence="2">Secreted protein</fullName>
    </submittedName>
</protein>
<evidence type="ECO:0000313" key="2">
    <source>
        <dbReference type="WBParaSite" id="maker-unitig_37339-snap-gene-0.3-mRNA-1"/>
    </source>
</evidence>